<protein>
    <submittedName>
        <fullName evidence="1">Uncharacterized protein</fullName>
    </submittedName>
</protein>
<keyword evidence="2" id="KW-1185">Reference proteome</keyword>
<gene>
    <name evidence="1" type="ORF">H5P28_16435</name>
</gene>
<dbReference type="EMBL" id="JACHVB010000054">
    <property type="protein sequence ID" value="MBC2595853.1"/>
    <property type="molecule type" value="Genomic_DNA"/>
</dbReference>
<dbReference type="AlphaFoldDB" id="A0A842HH51"/>
<comment type="caution">
    <text evidence="1">The sequence shown here is derived from an EMBL/GenBank/DDBJ whole genome shotgun (WGS) entry which is preliminary data.</text>
</comment>
<organism evidence="1 2">
    <name type="scientific">Ruficoccus amylovorans</name>
    <dbReference type="NCBI Taxonomy" id="1804625"/>
    <lineage>
        <taxon>Bacteria</taxon>
        <taxon>Pseudomonadati</taxon>
        <taxon>Verrucomicrobiota</taxon>
        <taxon>Opitutia</taxon>
        <taxon>Puniceicoccales</taxon>
        <taxon>Cerasicoccaceae</taxon>
        <taxon>Ruficoccus</taxon>
    </lineage>
</organism>
<dbReference type="RefSeq" id="WP_185676788.1">
    <property type="nucleotide sequence ID" value="NZ_JACHVB010000054.1"/>
</dbReference>
<sequence>MSINSEAAENVLQKDLENVIKKVAGGKTLTSAERARVEALAAGSQDSTTYAKNLVQLAEILGVTRRTLRRLRLTSRIPLLSGRF</sequence>
<accession>A0A842HH51</accession>
<dbReference type="Proteomes" id="UP000546464">
    <property type="component" value="Unassembled WGS sequence"/>
</dbReference>
<name>A0A842HH51_9BACT</name>
<reference evidence="1 2" key="1">
    <citation type="submission" date="2020-07" db="EMBL/GenBank/DDBJ databases">
        <authorList>
            <person name="Feng X."/>
        </authorList>
    </citation>
    <scope>NUCLEOTIDE SEQUENCE [LARGE SCALE GENOMIC DNA]</scope>
    <source>
        <strain evidence="1 2">JCM31066</strain>
    </source>
</reference>
<proteinExistence type="predicted"/>
<evidence type="ECO:0000313" key="1">
    <source>
        <dbReference type="EMBL" id="MBC2595853.1"/>
    </source>
</evidence>
<evidence type="ECO:0000313" key="2">
    <source>
        <dbReference type="Proteomes" id="UP000546464"/>
    </source>
</evidence>